<dbReference type="Pfam" id="PF06863">
    <property type="entry name" value="DUF1254"/>
    <property type="match status" value="1"/>
</dbReference>
<feature type="domain" description="DUF1214" evidence="3">
    <location>
        <begin position="403"/>
        <end position="510"/>
    </location>
</feature>
<proteinExistence type="predicted"/>
<evidence type="ECO:0000259" key="3">
    <source>
        <dbReference type="Pfam" id="PF06742"/>
    </source>
</evidence>
<dbReference type="RefSeq" id="WP_067757176.1">
    <property type="nucleotide sequence ID" value="NZ_LT907988.1"/>
</dbReference>
<dbReference type="InterPro" id="IPR037049">
    <property type="entry name" value="DUF1214_C_sf"/>
</dbReference>
<evidence type="ECO:0000313" key="6">
    <source>
        <dbReference type="EMBL" id="SOE52372.1"/>
    </source>
</evidence>
<dbReference type="OrthoDB" id="104565at2"/>
<evidence type="ECO:0000313" key="7">
    <source>
        <dbReference type="Proteomes" id="UP000078558"/>
    </source>
</evidence>
<dbReference type="AlphaFoldDB" id="A0A1C3K5L3"/>
<reference evidence="6 7" key="2">
    <citation type="submission" date="2017-08" db="EMBL/GenBank/DDBJ databases">
        <authorList>
            <person name="de Groot N.N."/>
        </authorList>
    </citation>
    <scope>NUCLEOTIDE SEQUENCE [LARGE SCALE GENOMIC DNA]</scope>
    <source>
        <strain evidence="6">Orrdi1</strain>
    </source>
</reference>
<evidence type="ECO:0000259" key="4">
    <source>
        <dbReference type="Pfam" id="PF06863"/>
    </source>
</evidence>
<dbReference type="PANTHER" id="PTHR36509">
    <property type="entry name" value="BLL3101 PROTEIN"/>
    <property type="match status" value="1"/>
</dbReference>
<dbReference type="InterPro" id="IPR010679">
    <property type="entry name" value="DUF1254"/>
</dbReference>
<dbReference type="Gene3D" id="2.60.120.600">
    <property type="entry name" value="Domain of unknown function DUF1214, C-terminal domain"/>
    <property type="match status" value="1"/>
</dbReference>
<evidence type="ECO:0000256" key="2">
    <source>
        <dbReference type="SAM" id="SignalP"/>
    </source>
</evidence>
<evidence type="ECO:0000313" key="5">
    <source>
        <dbReference type="EMBL" id="SBT26773.1"/>
    </source>
</evidence>
<dbReference type="InterPro" id="IPR037050">
    <property type="entry name" value="DUF1254_sf"/>
</dbReference>
<feature type="signal peptide" evidence="2">
    <location>
        <begin position="1"/>
        <end position="29"/>
    </location>
</feature>
<feature type="domain" description="DUF1254" evidence="4">
    <location>
        <begin position="99"/>
        <end position="229"/>
    </location>
</feature>
<dbReference type="InterPro" id="IPR010621">
    <property type="entry name" value="DUF1214"/>
</dbReference>
<dbReference type="EMBL" id="LT907988">
    <property type="protein sequence ID" value="SOE52372.1"/>
    <property type="molecule type" value="Genomic_DNA"/>
</dbReference>
<keyword evidence="7" id="KW-1185">Reference proteome</keyword>
<dbReference type="KEGG" id="odi:ODI_R4120"/>
<feature type="chain" id="PRO_5015062678" evidence="2">
    <location>
        <begin position="30"/>
        <end position="526"/>
    </location>
</feature>
<dbReference type="SUPFAM" id="SSF160935">
    <property type="entry name" value="VPA0735-like"/>
    <property type="match status" value="1"/>
</dbReference>
<dbReference type="Proteomes" id="UP000078558">
    <property type="component" value="Chromosome I"/>
</dbReference>
<dbReference type="Pfam" id="PF06742">
    <property type="entry name" value="DUF1214"/>
    <property type="match status" value="1"/>
</dbReference>
<evidence type="ECO:0000256" key="1">
    <source>
        <dbReference type="SAM" id="MobiDB-lite"/>
    </source>
</evidence>
<protein>
    <submittedName>
        <fullName evidence="5">Putative exported protein</fullName>
    </submittedName>
</protein>
<dbReference type="EMBL" id="FLRC01000044">
    <property type="protein sequence ID" value="SBT26773.1"/>
    <property type="molecule type" value="Genomic_DNA"/>
</dbReference>
<keyword evidence="2" id="KW-0732">Signal</keyword>
<dbReference type="PANTHER" id="PTHR36509:SF2">
    <property type="entry name" value="BLL3101 PROTEIN"/>
    <property type="match status" value="1"/>
</dbReference>
<name>A0A1C3K5L3_9BURK</name>
<reference evidence="5 7" key="1">
    <citation type="submission" date="2016-06" db="EMBL/GenBank/DDBJ databases">
        <authorList>
            <person name="Kjaerup R.B."/>
            <person name="Dalgaard T.S."/>
            <person name="Juul-Madsen H.R."/>
        </authorList>
    </citation>
    <scope>NUCLEOTIDE SEQUENCE [LARGE SCALE GENOMIC DNA]</scope>
    <source>
        <strain evidence="5">Orrdi1</strain>
    </source>
</reference>
<sequence length="526" mass="57431">MRESIFSRTWAAAVLAGAFSLSAITAVHGQQPTPSLRLVSETPAPSAQPQIAPVAPMSAQELREISIDAYVYAYPLVLQEVTRRIATSGSATGDGRAPVNQFGHKIAFPSADTPHAAWPNFDLLYSNLWFDVSREPIFVRIPDTGGRYYFAPIFDAWTDQFASLGPRTTGGGEQQVLIVGPQWQGQAPANVTVLRSPTNVGWLSVRIQANARDDIAAVNQLQSSLTATPYSQWAGAQPQPAPGFDAQGRRLPPNAMQGHGGAAWTPQPLPPAQQPQPVWDTKTPAAEQVARMDANTFFTIFAEAARINPPHANDYPMLERLRRIGLDPHGTVPFANLNPQVQESLALSAPLAGERIHTAVSRAGVNANGWRTVLHGIGTYGTDYTQRAAIAYAGLGANTVDDALYPVAHVDSDGEMLRGDEDYVLHFKKDELPPVNAFWSLNLYNAENGYTRNEANRHSIGSRDALRYNPDGSLTIYISHDAPRGERRANWLPSPKEGAFSLNLRLYWPRAEAVDGKWVPPVVRRD</sequence>
<organism evidence="5 7">
    <name type="scientific">Orrella dioscoreae</name>
    <dbReference type="NCBI Taxonomy" id="1851544"/>
    <lineage>
        <taxon>Bacteria</taxon>
        <taxon>Pseudomonadati</taxon>
        <taxon>Pseudomonadota</taxon>
        <taxon>Betaproteobacteria</taxon>
        <taxon>Burkholderiales</taxon>
        <taxon>Alcaligenaceae</taxon>
        <taxon>Orrella</taxon>
    </lineage>
</organism>
<dbReference type="Gene3D" id="2.60.40.1610">
    <property type="entry name" value="Domain of unknown function DUF1254"/>
    <property type="match status" value="1"/>
</dbReference>
<gene>
    <name evidence="5" type="ORF">ODI_00898</name>
    <name evidence="6" type="ORF">ODI_R4120</name>
</gene>
<accession>A0A1C3K5L3</accession>
<feature type="region of interest" description="Disordered" evidence="1">
    <location>
        <begin position="232"/>
        <end position="262"/>
    </location>
</feature>